<protein>
    <submittedName>
        <fullName evidence="1">Uncharacterized protein</fullName>
    </submittedName>
</protein>
<sequence length="68" mass="8010">MADSTQRQKRSSQSSVPIVICTERLPEIIAHQPKNRTKRNETMLNRYIYENRPGELNFCDTLVRKYAL</sequence>
<organism evidence="1 2">
    <name type="scientific">Metarhizium rileyi (strain RCEF 4871)</name>
    <name type="common">Nomuraea rileyi</name>
    <dbReference type="NCBI Taxonomy" id="1649241"/>
    <lineage>
        <taxon>Eukaryota</taxon>
        <taxon>Fungi</taxon>
        <taxon>Dikarya</taxon>
        <taxon>Ascomycota</taxon>
        <taxon>Pezizomycotina</taxon>
        <taxon>Sordariomycetes</taxon>
        <taxon>Hypocreomycetidae</taxon>
        <taxon>Hypocreales</taxon>
        <taxon>Clavicipitaceae</taxon>
        <taxon>Metarhizium</taxon>
    </lineage>
</organism>
<reference evidence="2" key="1">
    <citation type="submission" date="2018-12" db="EMBL/GenBank/DDBJ databases">
        <title>The complete genome of Metarhizium rileyi, a key fungal pathogen of Lepidoptera.</title>
        <authorList>
            <person name="Binneck E."/>
            <person name="Lastra C.C.L."/>
            <person name="Sosa-Gomez D.R."/>
        </authorList>
    </citation>
    <scope>NUCLEOTIDE SEQUENCE [LARGE SCALE GENOMIC DNA]</scope>
    <source>
        <strain evidence="2">Cep018-CH2</strain>
    </source>
</reference>
<gene>
    <name evidence="1" type="ORF">ED733_002098</name>
</gene>
<evidence type="ECO:0000313" key="1">
    <source>
        <dbReference type="EMBL" id="TWU73879.1"/>
    </source>
</evidence>
<evidence type="ECO:0000313" key="2">
    <source>
        <dbReference type="Proteomes" id="UP000317257"/>
    </source>
</evidence>
<proteinExistence type="predicted"/>
<dbReference type="AlphaFoldDB" id="A0A5C6G9A5"/>
<dbReference type="EMBL" id="SBHS01000014">
    <property type="protein sequence ID" value="TWU73879.1"/>
    <property type="molecule type" value="Genomic_DNA"/>
</dbReference>
<name>A0A5C6G9A5_METRR</name>
<accession>A0A5C6G9A5</accession>
<comment type="caution">
    <text evidence="1">The sequence shown here is derived from an EMBL/GenBank/DDBJ whole genome shotgun (WGS) entry which is preliminary data.</text>
</comment>
<dbReference type="Proteomes" id="UP000317257">
    <property type="component" value="Unassembled WGS sequence"/>
</dbReference>